<comment type="similarity">
    <text evidence="1">Belongs to the peptidase C2 family.</text>
</comment>
<dbReference type="PANTHER" id="PTHR10183:SF419">
    <property type="entry name" value="CALPAIN CLP-1"/>
    <property type="match status" value="1"/>
</dbReference>
<keyword evidence="4 6" id="KW-0788">Thiol protease</keyword>
<feature type="active site" evidence="5 6">
    <location>
        <position position="429"/>
    </location>
</feature>
<feature type="domain" description="Calpain catalytic" evidence="7">
    <location>
        <begin position="218"/>
        <end position="513"/>
    </location>
</feature>
<evidence type="ECO:0000256" key="4">
    <source>
        <dbReference type="ARBA" id="ARBA00022807"/>
    </source>
</evidence>
<dbReference type="SMART" id="SM00230">
    <property type="entry name" value="CysPc"/>
    <property type="match status" value="1"/>
</dbReference>
<evidence type="ECO:0000256" key="3">
    <source>
        <dbReference type="ARBA" id="ARBA00022801"/>
    </source>
</evidence>
<name>A0A0N5CRV7_THECL</name>
<evidence type="ECO:0000313" key="8">
    <source>
        <dbReference type="EMBL" id="VDM99184.1"/>
    </source>
</evidence>
<dbReference type="Gene3D" id="2.60.120.380">
    <property type="match status" value="1"/>
</dbReference>
<dbReference type="GO" id="GO:0006508">
    <property type="term" value="P:proteolysis"/>
    <property type="evidence" value="ECO:0007669"/>
    <property type="project" value="UniProtKB-KW"/>
</dbReference>
<dbReference type="AlphaFoldDB" id="A0A0N5CRV7"/>
<dbReference type="InterPro" id="IPR033883">
    <property type="entry name" value="C2_III"/>
</dbReference>
<dbReference type="OMA" id="DNSREWR"/>
<accession>A0A0N5CRV7</accession>
<evidence type="ECO:0000256" key="2">
    <source>
        <dbReference type="ARBA" id="ARBA00022670"/>
    </source>
</evidence>
<evidence type="ECO:0000256" key="6">
    <source>
        <dbReference type="PROSITE-ProRule" id="PRU00239"/>
    </source>
</evidence>
<dbReference type="CDD" id="cd00214">
    <property type="entry name" value="Calpain_III"/>
    <property type="match status" value="1"/>
</dbReference>
<protein>
    <submittedName>
        <fullName evidence="10">Calpain catalytic domain-containing protein</fullName>
    </submittedName>
</protein>
<dbReference type="Pfam" id="PF00648">
    <property type="entry name" value="Peptidase_C2"/>
    <property type="match status" value="1"/>
</dbReference>
<dbReference type="FunFam" id="2.60.120.380:FF:000002">
    <property type="entry name" value="calpain-3 isoform X1"/>
    <property type="match status" value="1"/>
</dbReference>
<dbReference type="GO" id="GO:0005737">
    <property type="term" value="C:cytoplasm"/>
    <property type="evidence" value="ECO:0007669"/>
    <property type="project" value="TreeGrafter"/>
</dbReference>
<evidence type="ECO:0000259" key="7">
    <source>
        <dbReference type="PROSITE" id="PS50203"/>
    </source>
</evidence>
<dbReference type="SUPFAM" id="SSF49758">
    <property type="entry name" value="Calpain large subunit, middle domain (domain III)"/>
    <property type="match status" value="1"/>
</dbReference>
<dbReference type="SMART" id="SM00720">
    <property type="entry name" value="calpain_III"/>
    <property type="match status" value="1"/>
</dbReference>
<evidence type="ECO:0000256" key="5">
    <source>
        <dbReference type="PIRSR" id="PIRSR622684-1"/>
    </source>
</evidence>
<feature type="active site" evidence="5 6">
    <location>
        <position position="273"/>
    </location>
</feature>
<dbReference type="InterPro" id="IPR022682">
    <property type="entry name" value="Calpain_domain_III"/>
</dbReference>
<dbReference type="InterPro" id="IPR022684">
    <property type="entry name" value="Calpain_cysteine_protease"/>
</dbReference>
<keyword evidence="3 6" id="KW-0378">Hydrolase</keyword>
<evidence type="ECO:0000313" key="10">
    <source>
        <dbReference type="WBParaSite" id="TCLT_0000295701-mRNA-1"/>
    </source>
</evidence>
<dbReference type="WBParaSite" id="TCLT_0000295701-mRNA-1">
    <property type="protein sequence ID" value="TCLT_0000295701-mRNA-1"/>
    <property type="gene ID" value="TCLT_0000295701"/>
</dbReference>
<feature type="active site" evidence="5 6">
    <location>
        <position position="453"/>
    </location>
</feature>
<dbReference type="PROSITE" id="PS00139">
    <property type="entry name" value="THIOL_PROTEASE_CYS"/>
    <property type="match status" value="1"/>
</dbReference>
<dbReference type="Pfam" id="PF01067">
    <property type="entry name" value="Calpain_III"/>
    <property type="match status" value="1"/>
</dbReference>
<dbReference type="FunFam" id="3.90.70.10:FF:000001">
    <property type="entry name" value="Calpain-1 catalytic subunit"/>
    <property type="match status" value="1"/>
</dbReference>
<keyword evidence="2 6" id="KW-0645">Protease</keyword>
<sequence length="680" mass="75414">MPSNLLSCFLDPERDRSGENEMKCYNIQGDQIGNILGGFISGGGGSGGGSHSGGGGGVNVGDIAGILGGLAGSGSKGDKLGGLISGIGGLIGKKGGQYGGGGPNVNPSSLNGGMVDVVSGLVGHLAHRFLNVDPSTGRIIGAIAGNLIFNLGGKDNNLGAVGKIVLDNIISGKFKRKVDPYVPPEPSIRPSVPTPDRLAEEGLDFYAERDRCLAERQLFEDPQFPAEDRSLFFSKRPPKHIEWKRPGEICEDPQLIYEGQSRFDVVQGELGDCWLLAAAANLTLKDELFYRVVPPDQSFTENYAGIFHFQFWHYGSWVDVVIDDRLPTCNGELLYMHSRDNNEFWSALLEKAYAKLHGSYEALKGGTTSEALEDFTGGLTEFFDLNQPPKHLMEMMMRGFEMGSLFGCSIEADPNEWEARMRNGLVKGHAYSITGMKMLNSRRRPIPLLRIRNPWGNEQEWNGAWSDNSADWNEISREEREEMGLVFAHDGEFWMSFDDFLRYFEKMEICNLGPEVMDEVSEMTGVRSTMNRWATNTQNGAWIANQTAGGCRNYIETFPMNPQYRIQLSDADPDDDDNLCTVIIAVLQKYRREMKHAGIENLPIGFAVYDMGNYTGRLPKAYFQQHKSCARCPAFINLREVSGRFRLPPGNYVIVPSTFEPNEEAEFMLRIYTNGLVESE</sequence>
<dbReference type="Gene3D" id="3.90.70.10">
    <property type="entry name" value="Cysteine proteinases"/>
    <property type="match status" value="1"/>
</dbReference>
<gene>
    <name evidence="8" type="ORF">TCLT_LOCUS2958</name>
</gene>
<dbReference type="PRINTS" id="PR00704">
    <property type="entry name" value="CALPAIN"/>
</dbReference>
<reference evidence="8 9" key="2">
    <citation type="submission" date="2018-11" db="EMBL/GenBank/DDBJ databases">
        <authorList>
            <consortium name="Pathogen Informatics"/>
        </authorList>
    </citation>
    <scope>NUCLEOTIDE SEQUENCE [LARGE SCALE GENOMIC DNA]</scope>
</reference>
<dbReference type="InterPro" id="IPR038765">
    <property type="entry name" value="Papain-like_cys_pep_sf"/>
</dbReference>
<organism evidence="10">
    <name type="scientific">Thelazia callipaeda</name>
    <name type="common">Oriental eyeworm</name>
    <name type="synonym">Parasitic nematode</name>
    <dbReference type="NCBI Taxonomy" id="103827"/>
    <lineage>
        <taxon>Eukaryota</taxon>
        <taxon>Metazoa</taxon>
        <taxon>Ecdysozoa</taxon>
        <taxon>Nematoda</taxon>
        <taxon>Chromadorea</taxon>
        <taxon>Rhabditida</taxon>
        <taxon>Spirurina</taxon>
        <taxon>Spiruromorpha</taxon>
        <taxon>Thelazioidea</taxon>
        <taxon>Thelaziidae</taxon>
        <taxon>Thelazia</taxon>
    </lineage>
</organism>
<dbReference type="Proteomes" id="UP000276776">
    <property type="component" value="Unassembled WGS sequence"/>
</dbReference>
<dbReference type="InterPro" id="IPR000169">
    <property type="entry name" value="Pept_cys_AS"/>
</dbReference>
<dbReference type="OrthoDB" id="424753at2759"/>
<evidence type="ECO:0000313" key="9">
    <source>
        <dbReference type="Proteomes" id="UP000276776"/>
    </source>
</evidence>
<evidence type="ECO:0000256" key="1">
    <source>
        <dbReference type="ARBA" id="ARBA00007623"/>
    </source>
</evidence>
<dbReference type="PANTHER" id="PTHR10183">
    <property type="entry name" value="CALPAIN"/>
    <property type="match status" value="1"/>
</dbReference>
<dbReference type="GO" id="GO:0004198">
    <property type="term" value="F:calcium-dependent cysteine-type endopeptidase activity"/>
    <property type="evidence" value="ECO:0007669"/>
    <property type="project" value="InterPro"/>
</dbReference>
<dbReference type="InterPro" id="IPR036213">
    <property type="entry name" value="Calpain_III_sf"/>
</dbReference>
<dbReference type="STRING" id="103827.A0A0N5CRV7"/>
<dbReference type="PROSITE" id="PS50203">
    <property type="entry name" value="CALPAIN_CAT"/>
    <property type="match status" value="1"/>
</dbReference>
<proteinExistence type="inferred from homology"/>
<dbReference type="SUPFAM" id="SSF54001">
    <property type="entry name" value="Cysteine proteinases"/>
    <property type="match status" value="1"/>
</dbReference>
<dbReference type="InterPro" id="IPR001300">
    <property type="entry name" value="Peptidase_C2_calpain_cat"/>
</dbReference>
<dbReference type="InterPro" id="IPR022683">
    <property type="entry name" value="Calpain_III"/>
</dbReference>
<dbReference type="CDD" id="cd00044">
    <property type="entry name" value="CysPc"/>
    <property type="match status" value="1"/>
</dbReference>
<keyword evidence="9" id="KW-1185">Reference proteome</keyword>
<reference evidence="10" key="1">
    <citation type="submission" date="2017-02" db="UniProtKB">
        <authorList>
            <consortium name="WormBaseParasite"/>
        </authorList>
    </citation>
    <scope>IDENTIFICATION</scope>
</reference>
<dbReference type="EMBL" id="UYYF01000834">
    <property type="protein sequence ID" value="VDM99184.1"/>
    <property type="molecule type" value="Genomic_DNA"/>
</dbReference>